<sequence>MKQHEYDVIVLLRRRPAGDRAPGAGVNGAE</sequence>
<evidence type="ECO:0000313" key="2">
    <source>
        <dbReference type="Proteomes" id="UP000198649"/>
    </source>
</evidence>
<keyword evidence="2" id="KW-1185">Reference proteome</keyword>
<reference evidence="1 2" key="1">
    <citation type="submission" date="2016-10" db="EMBL/GenBank/DDBJ databases">
        <authorList>
            <person name="de Groot N.N."/>
        </authorList>
    </citation>
    <scope>NUCLEOTIDE SEQUENCE [LARGE SCALE GENOMIC DNA]</scope>
    <source>
        <strain evidence="1 2">CGMCC 1.11156</strain>
    </source>
</reference>
<proteinExistence type="predicted"/>
<organism evidence="1 2">
    <name type="scientific">Nocardioides psychrotolerans</name>
    <dbReference type="NCBI Taxonomy" id="1005945"/>
    <lineage>
        <taxon>Bacteria</taxon>
        <taxon>Bacillati</taxon>
        <taxon>Actinomycetota</taxon>
        <taxon>Actinomycetes</taxon>
        <taxon>Propionibacteriales</taxon>
        <taxon>Nocardioidaceae</taxon>
        <taxon>Nocardioides</taxon>
    </lineage>
</organism>
<gene>
    <name evidence="1" type="ORF">SAMN05216561_10639</name>
</gene>
<dbReference type="Proteomes" id="UP000198649">
    <property type="component" value="Unassembled WGS sequence"/>
</dbReference>
<protein>
    <submittedName>
        <fullName evidence="1">Uncharacterized protein</fullName>
    </submittedName>
</protein>
<name>A0A1I3G9Q7_9ACTN</name>
<accession>A0A1I3G9Q7</accession>
<dbReference type="EMBL" id="FOQG01000006">
    <property type="protein sequence ID" value="SFI20127.1"/>
    <property type="molecule type" value="Genomic_DNA"/>
</dbReference>
<evidence type="ECO:0000313" key="1">
    <source>
        <dbReference type="EMBL" id="SFI20127.1"/>
    </source>
</evidence>
<dbReference type="STRING" id="1005945.SAMN05216561_10639"/>
<dbReference type="AlphaFoldDB" id="A0A1I3G9Q7"/>